<evidence type="ECO:0000313" key="1">
    <source>
        <dbReference type="EMBL" id="NSJ80272.1"/>
    </source>
</evidence>
<reference evidence="1 2" key="1">
    <citation type="journal article" date="2020" name="Cell Host Microbe">
        <title>Functional and Genomic Variation between Human-Derived Isolates of Lachnospiraceae Reveals Inter- and Intra-Species Diversity.</title>
        <authorList>
            <person name="Sorbara M.T."/>
            <person name="Littmann E.R."/>
            <person name="Fontana E."/>
            <person name="Moody T.U."/>
            <person name="Kohout C.E."/>
            <person name="Gjonbalaj M."/>
            <person name="Eaton V."/>
            <person name="Seok R."/>
            <person name="Leiner I.M."/>
            <person name="Pamer E.G."/>
        </authorList>
    </citation>
    <scope>NUCLEOTIDE SEQUENCE [LARGE SCALE GENOMIC DNA]</scope>
    <source>
        <strain evidence="1 2">MSK.14.57</strain>
    </source>
</reference>
<dbReference type="InterPro" id="IPR014718">
    <property type="entry name" value="GH-type_carb-bd"/>
</dbReference>
<dbReference type="Pfam" id="PF01263">
    <property type="entry name" value="Aldose_epim"/>
    <property type="match status" value="1"/>
</dbReference>
<dbReference type="InterPro" id="IPR011013">
    <property type="entry name" value="Gal_mutarotase_sf_dom"/>
</dbReference>
<proteinExistence type="predicted"/>
<name>A0ABX2I0B4_ANAHA</name>
<keyword evidence="2" id="KW-1185">Reference proteome</keyword>
<protein>
    <submittedName>
        <fullName evidence="1">Aldose 1-epimerase family protein</fullName>
    </submittedName>
</protein>
<dbReference type="Gene3D" id="2.70.98.10">
    <property type="match status" value="1"/>
</dbReference>
<dbReference type="Proteomes" id="UP001644750">
    <property type="component" value="Unassembled WGS sequence"/>
</dbReference>
<accession>A0ABX2I0B4</accession>
<dbReference type="SUPFAM" id="SSF74650">
    <property type="entry name" value="Galactose mutarotase-like"/>
    <property type="match status" value="1"/>
</dbReference>
<evidence type="ECO:0000313" key="2">
    <source>
        <dbReference type="Proteomes" id="UP001644750"/>
    </source>
</evidence>
<organism evidence="1 2">
    <name type="scientific">Anaerostipes hadrus</name>
    <dbReference type="NCBI Taxonomy" id="649756"/>
    <lineage>
        <taxon>Bacteria</taxon>
        <taxon>Bacillati</taxon>
        <taxon>Bacillota</taxon>
        <taxon>Clostridia</taxon>
        <taxon>Lachnospirales</taxon>
        <taxon>Lachnospiraceae</taxon>
        <taxon>Anaerostipes</taxon>
    </lineage>
</organism>
<dbReference type="InterPro" id="IPR008183">
    <property type="entry name" value="Aldose_1/G6P_1-epimerase"/>
</dbReference>
<gene>
    <name evidence="1" type="ORF">G5A72_11905</name>
</gene>
<sequence>MFFDVNSWYNDTILNLGGYLMSNTILRNENVSVTLKSLGGELTSIKDASGTEYLWQGNPDFWSGQAPVLFPIVGCLRNGTATIGNSKTCSFGRHGLARKLEFTLVSSSETCAVYSLKADDSTKEQYPYDFELQMIYELTDHGVKISHKVINHGDIVMPYCIGGHPAFNCPVYEGENFEDYIVEFEQPETAACAQLTDDGLINNNDRIPVLDHETVIPVKHSLFYKDALIFDQLKSRTVALKHKESGHGILVRFPDFDYLGVWSSANDGPFVALEPWSGTSTCSDEDDVFEHKRGVRFLEPGEHETLSFVIEIL</sequence>
<dbReference type="InterPro" id="IPR037481">
    <property type="entry name" value="LacX"/>
</dbReference>
<dbReference type="EMBL" id="JAAITB010000027">
    <property type="protein sequence ID" value="NSJ80272.1"/>
    <property type="molecule type" value="Genomic_DNA"/>
</dbReference>
<comment type="caution">
    <text evidence="1">The sequence shown here is derived from an EMBL/GenBank/DDBJ whole genome shotgun (WGS) entry which is preliminary data.</text>
</comment>
<dbReference type="CDD" id="cd09024">
    <property type="entry name" value="Aldose_epim_lacX"/>
    <property type="match status" value="1"/>
</dbReference>